<dbReference type="InterPro" id="IPR001544">
    <property type="entry name" value="Aminotrans_IV"/>
</dbReference>
<keyword evidence="6" id="KW-1185">Reference proteome</keyword>
<organism evidence="5 6">
    <name type="scientific">Alkalicoccus urumqiensis</name>
    <name type="common">Bacillus urumqiensis</name>
    <dbReference type="NCBI Taxonomy" id="1548213"/>
    <lineage>
        <taxon>Bacteria</taxon>
        <taxon>Bacillati</taxon>
        <taxon>Bacillota</taxon>
        <taxon>Bacilli</taxon>
        <taxon>Bacillales</taxon>
        <taxon>Bacillaceae</taxon>
        <taxon>Alkalicoccus</taxon>
    </lineage>
</organism>
<dbReference type="SUPFAM" id="SSF56752">
    <property type="entry name" value="D-aminoacid aminotransferase-like PLP-dependent enzymes"/>
    <property type="match status" value="1"/>
</dbReference>
<dbReference type="FunFam" id="3.20.10.10:FF:000002">
    <property type="entry name" value="D-alanine aminotransferase"/>
    <property type="match status" value="1"/>
</dbReference>
<dbReference type="GO" id="GO:0008652">
    <property type="term" value="P:amino acid biosynthetic process"/>
    <property type="evidence" value="ECO:0007669"/>
    <property type="project" value="UniProtKB-ARBA"/>
</dbReference>
<evidence type="ECO:0000256" key="4">
    <source>
        <dbReference type="ARBA" id="ARBA00022898"/>
    </source>
</evidence>
<dbReference type="InterPro" id="IPR043131">
    <property type="entry name" value="BCAT-like_N"/>
</dbReference>
<sequence>MYLLVNDEIRHSREAFLSPYEHGFLYGAGVFETFRTYNGRPFLLEDHLDRMREGAEEFGIEFPESRMAGIRENISRLLEVNGLSDGYFRLNLSGGDEGVGLPEGMYTEPLLLLYVKPLPEKMKPEKTAATLRLRRSTPEGTVRRKSHHYGNNILAKRELKEHGTDEGIFLDAAGAVSESITSNVLLYKDGALYLPDNSCGCLPGVTAHYTASLAREAGLRVFTGRFSEASALHAEEVLLTNSIQEIVPVSSWNGRRFPGKDGKAAQVLRALYREGVNRTIRVISS</sequence>
<dbReference type="GO" id="GO:0005829">
    <property type="term" value="C:cytosol"/>
    <property type="evidence" value="ECO:0007669"/>
    <property type="project" value="TreeGrafter"/>
</dbReference>
<dbReference type="InterPro" id="IPR036038">
    <property type="entry name" value="Aminotransferase-like"/>
</dbReference>
<reference evidence="5 6" key="1">
    <citation type="submission" date="2018-03" db="EMBL/GenBank/DDBJ databases">
        <title>Bacillus urumqiensis sp. nov., a moderately haloalkaliphilic bacterium isolated from a salt lake.</title>
        <authorList>
            <person name="Zhao B."/>
            <person name="Liao Z."/>
        </authorList>
    </citation>
    <scope>NUCLEOTIDE SEQUENCE [LARGE SCALE GENOMIC DNA]</scope>
    <source>
        <strain evidence="5 6">BZ-SZ-XJ18</strain>
    </source>
</reference>
<dbReference type="Gene3D" id="3.30.470.10">
    <property type="match status" value="1"/>
</dbReference>
<gene>
    <name evidence="5" type="ORF">C6I21_15055</name>
</gene>
<evidence type="ECO:0000313" key="6">
    <source>
        <dbReference type="Proteomes" id="UP000243650"/>
    </source>
</evidence>
<dbReference type="EMBL" id="PVNS01000017">
    <property type="protein sequence ID" value="PRO64411.1"/>
    <property type="molecule type" value="Genomic_DNA"/>
</dbReference>
<name>A0A2P6MDP2_ALKUR</name>
<dbReference type="CDD" id="cd00449">
    <property type="entry name" value="PLPDE_IV"/>
    <property type="match status" value="1"/>
</dbReference>
<dbReference type="RefSeq" id="WP_105960303.1">
    <property type="nucleotide sequence ID" value="NZ_PVNS01000017.1"/>
</dbReference>
<evidence type="ECO:0000256" key="1">
    <source>
        <dbReference type="ARBA" id="ARBA00001933"/>
    </source>
</evidence>
<dbReference type="PANTHER" id="PTHR42743:SF11">
    <property type="entry name" value="AMINODEOXYCHORISMATE LYASE"/>
    <property type="match status" value="1"/>
</dbReference>
<proteinExistence type="inferred from homology"/>
<dbReference type="OrthoDB" id="9805628at2"/>
<protein>
    <submittedName>
        <fullName evidence="5">4-amino-4-deoxychorismate lyase</fullName>
    </submittedName>
</protein>
<evidence type="ECO:0000256" key="2">
    <source>
        <dbReference type="ARBA" id="ARBA00009320"/>
    </source>
</evidence>
<dbReference type="Proteomes" id="UP000243650">
    <property type="component" value="Unassembled WGS sequence"/>
</dbReference>
<comment type="caution">
    <text evidence="5">The sequence shown here is derived from an EMBL/GenBank/DDBJ whole genome shotgun (WGS) entry which is preliminary data.</text>
</comment>
<dbReference type="PANTHER" id="PTHR42743">
    <property type="entry name" value="AMINO-ACID AMINOTRANSFERASE"/>
    <property type="match status" value="1"/>
</dbReference>
<dbReference type="Pfam" id="PF01063">
    <property type="entry name" value="Aminotran_4"/>
    <property type="match status" value="1"/>
</dbReference>
<keyword evidence="5" id="KW-0456">Lyase</keyword>
<comment type="subunit">
    <text evidence="3">Homodimer.</text>
</comment>
<keyword evidence="4" id="KW-0663">Pyridoxal phosphate</keyword>
<evidence type="ECO:0000256" key="3">
    <source>
        <dbReference type="ARBA" id="ARBA00011738"/>
    </source>
</evidence>
<dbReference type="InterPro" id="IPR043132">
    <property type="entry name" value="BCAT-like_C"/>
</dbReference>
<evidence type="ECO:0000313" key="5">
    <source>
        <dbReference type="EMBL" id="PRO64411.1"/>
    </source>
</evidence>
<comment type="cofactor">
    <cofactor evidence="1">
        <name>pyridoxal 5'-phosphate</name>
        <dbReference type="ChEBI" id="CHEBI:597326"/>
    </cofactor>
</comment>
<dbReference type="GO" id="GO:0046394">
    <property type="term" value="P:carboxylic acid biosynthetic process"/>
    <property type="evidence" value="ECO:0007669"/>
    <property type="project" value="UniProtKB-ARBA"/>
</dbReference>
<dbReference type="AlphaFoldDB" id="A0A2P6MDP2"/>
<dbReference type="GO" id="GO:0016829">
    <property type="term" value="F:lyase activity"/>
    <property type="evidence" value="ECO:0007669"/>
    <property type="project" value="UniProtKB-KW"/>
</dbReference>
<comment type="similarity">
    <text evidence="2">Belongs to the class-IV pyridoxal-phosphate-dependent aminotransferase family.</text>
</comment>
<dbReference type="Gene3D" id="3.20.10.10">
    <property type="entry name" value="D-amino Acid Aminotransferase, subunit A, domain 2"/>
    <property type="match status" value="1"/>
</dbReference>
<dbReference type="InterPro" id="IPR050571">
    <property type="entry name" value="Class-IV_PLP-Dep_Aminotrnsfr"/>
</dbReference>
<accession>A0A2P6MDP2</accession>